<sequence>MRNILGLYVGDAESSKYWLSVFNELKNRGLKDIMIICADGLTGIKESINVAFPNTEYQRCIVHQVRNTLKYVSYKNKKEFAADLKSIYLSGSEEQARQNLDAVSEKWSEKYPNSLKSWYTNWDCIIPIFKFSPETRRVIYTTNAIESLNAQFKRLNRNRSVFPTKSSLEKALFLSVEKI</sequence>
<reference evidence="7 8" key="1">
    <citation type="submission" date="2010-01" db="EMBL/GenBank/DDBJ databases">
        <authorList>
            <person name="Dodson R."/>
            <person name="Madupu R."/>
            <person name="Durkin A.S."/>
            <person name="Torralba M."/>
            <person name="Methe B."/>
            <person name="Sutton G.G."/>
            <person name="Strausberg R.L."/>
            <person name="Nelson K.E."/>
        </authorList>
    </citation>
    <scope>NUCLEOTIDE SEQUENCE [LARGE SCALE GENOMIC DNA]</scope>
    <source>
        <strain evidence="7 8">653-L</strain>
    </source>
</reference>
<dbReference type="PANTHER" id="PTHR33217:SF8">
    <property type="entry name" value="MUTATOR FAMILY TRANSPOSASE"/>
    <property type="match status" value="1"/>
</dbReference>
<evidence type="ECO:0000256" key="3">
    <source>
        <dbReference type="ARBA" id="ARBA00022578"/>
    </source>
</evidence>
<evidence type="ECO:0000313" key="8">
    <source>
        <dbReference type="Proteomes" id="UP000004206"/>
    </source>
</evidence>
<proteinExistence type="inferred from homology"/>
<dbReference type="AlphaFoldDB" id="D3MUB3"/>
<evidence type="ECO:0000256" key="5">
    <source>
        <dbReference type="ARBA" id="ARBA00023172"/>
    </source>
</evidence>
<dbReference type="EMBL" id="ADJN01000067">
    <property type="protein sequence ID" value="EFD04279.1"/>
    <property type="molecule type" value="Genomic_DNA"/>
</dbReference>
<evidence type="ECO:0000256" key="1">
    <source>
        <dbReference type="ARBA" id="ARBA00002190"/>
    </source>
</evidence>
<dbReference type="InterPro" id="IPR001207">
    <property type="entry name" value="Transposase_mutator"/>
</dbReference>
<evidence type="ECO:0000256" key="6">
    <source>
        <dbReference type="RuleBase" id="RU365089"/>
    </source>
</evidence>
<dbReference type="Pfam" id="PF00872">
    <property type="entry name" value="Transposase_mut"/>
    <property type="match status" value="1"/>
</dbReference>
<dbReference type="GO" id="GO:0004803">
    <property type="term" value="F:transposase activity"/>
    <property type="evidence" value="ECO:0007669"/>
    <property type="project" value="UniProtKB-UniRule"/>
</dbReference>
<dbReference type="GeneID" id="79843515"/>
<comment type="similarity">
    <text evidence="2 6">Belongs to the transposase mutator family.</text>
</comment>
<evidence type="ECO:0000313" key="7">
    <source>
        <dbReference type="EMBL" id="EFD04279.1"/>
    </source>
</evidence>
<dbReference type="Proteomes" id="UP000004206">
    <property type="component" value="Unassembled WGS sequence"/>
</dbReference>
<dbReference type="GO" id="GO:0006313">
    <property type="term" value="P:DNA transposition"/>
    <property type="evidence" value="ECO:0007669"/>
    <property type="project" value="UniProtKB-UniRule"/>
</dbReference>
<name>D3MUB3_9FIRM</name>
<comment type="caution">
    <text evidence="7">The sequence shown here is derived from an EMBL/GenBank/DDBJ whole genome shotgun (WGS) entry which is preliminary data.</text>
</comment>
<feature type="non-terminal residue" evidence="7">
    <location>
        <position position="179"/>
    </location>
</feature>
<keyword evidence="8" id="KW-1185">Reference proteome</keyword>
<dbReference type="GO" id="GO:0003677">
    <property type="term" value="F:DNA binding"/>
    <property type="evidence" value="ECO:0007669"/>
    <property type="project" value="UniProtKB-UniRule"/>
</dbReference>
<comment type="function">
    <text evidence="1 6">Required for the transposition of the insertion element.</text>
</comment>
<dbReference type="eggNOG" id="COG3328">
    <property type="taxonomic scope" value="Bacteria"/>
</dbReference>
<dbReference type="PROSITE" id="PS01007">
    <property type="entry name" value="TRANSPOSASE_MUTATOR"/>
    <property type="match status" value="1"/>
</dbReference>
<dbReference type="PANTHER" id="PTHR33217">
    <property type="entry name" value="TRANSPOSASE FOR INSERTION SEQUENCE ELEMENT IS1081"/>
    <property type="match status" value="1"/>
</dbReference>
<evidence type="ECO:0000256" key="2">
    <source>
        <dbReference type="ARBA" id="ARBA00010961"/>
    </source>
</evidence>
<keyword evidence="5 6" id="KW-0233">DNA recombination</keyword>
<keyword evidence="6" id="KW-0814">Transposable element</keyword>
<gene>
    <name evidence="7" type="ORF">HMPREF0631_0066</name>
</gene>
<protein>
    <recommendedName>
        <fullName evidence="6">Mutator family transposase</fullName>
    </recommendedName>
</protein>
<dbReference type="RefSeq" id="WP_002844577.1">
    <property type="nucleotide sequence ID" value="NZ_ADJN01000067.1"/>
</dbReference>
<keyword evidence="3 6" id="KW-0815">Transposition</keyword>
<evidence type="ECO:0000256" key="4">
    <source>
        <dbReference type="ARBA" id="ARBA00023125"/>
    </source>
</evidence>
<keyword evidence="4 6" id="KW-0238">DNA-binding</keyword>
<organism evidence="7 8">
    <name type="scientific">Peptostreptococcus anaerobius 653-L</name>
    <dbReference type="NCBI Taxonomy" id="596329"/>
    <lineage>
        <taxon>Bacteria</taxon>
        <taxon>Bacillati</taxon>
        <taxon>Bacillota</taxon>
        <taxon>Clostridia</taxon>
        <taxon>Peptostreptococcales</taxon>
        <taxon>Peptostreptococcaceae</taxon>
        <taxon>Peptostreptococcus</taxon>
    </lineage>
</organism>
<accession>D3MUB3</accession>